<protein>
    <recommendedName>
        <fullName evidence="2">PCI domain-containing protein</fullName>
    </recommendedName>
</protein>
<dbReference type="Gene3D" id="1.25.40.990">
    <property type="match status" value="1"/>
</dbReference>
<name>A0A0D7BMF7_9AGAR</name>
<evidence type="ECO:0000256" key="1">
    <source>
        <dbReference type="SAM" id="MobiDB-lite"/>
    </source>
</evidence>
<feature type="region of interest" description="Disordered" evidence="1">
    <location>
        <begin position="79"/>
        <end position="139"/>
    </location>
</feature>
<reference evidence="3 4" key="1">
    <citation type="journal article" date="2015" name="Fungal Genet. Biol.">
        <title>Evolution of novel wood decay mechanisms in Agaricales revealed by the genome sequences of Fistulina hepatica and Cylindrobasidium torrendii.</title>
        <authorList>
            <person name="Floudas D."/>
            <person name="Held B.W."/>
            <person name="Riley R."/>
            <person name="Nagy L.G."/>
            <person name="Koehler G."/>
            <person name="Ransdell A.S."/>
            <person name="Younus H."/>
            <person name="Chow J."/>
            <person name="Chiniquy J."/>
            <person name="Lipzen A."/>
            <person name="Tritt A."/>
            <person name="Sun H."/>
            <person name="Haridas S."/>
            <person name="LaButti K."/>
            <person name="Ohm R.A."/>
            <person name="Kues U."/>
            <person name="Blanchette R.A."/>
            <person name="Grigoriev I.V."/>
            <person name="Minto R.E."/>
            <person name="Hibbett D.S."/>
        </authorList>
    </citation>
    <scope>NUCLEOTIDE SEQUENCE [LARGE SCALE GENOMIC DNA]</scope>
    <source>
        <strain evidence="3 4">FP15055 ss-10</strain>
    </source>
</reference>
<keyword evidence="4" id="KW-1185">Reference proteome</keyword>
<dbReference type="Proteomes" id="UP000054007">
    <property type="component" value="Unassembled WGS sequence"/>
</dbReference>
<proteinExistence type="predicted"/>
<dbReference type="AlphaFoldDB" id="A0A0D7BMF7"/>
<accession>A0A0D7BMF7</accession>
<dbReference type="PROSITE" id="PS50250">
    <property type="entry name" value="PCI"/>
    <property type="match status" value="1"/>
</dbReference>
<dbReference type="InterPro" id="IPR045107">
    <property type="entry name" value="SAC3/GANP/THP3"/>
</dbReference>
<evidence type="ECO:0000313" key="3">
    <source>
        <dbReference type="EMBL" id="KIY70771.1"/>
    </source>
</evidence>
<dbReference type="Pfam" id="PF03399">
    <property type="entry name" value="SAC3_GANP"/>
    <property type="match status" value="1"/>
</dbReference>
<dbReference type="InterPro" id="IPR005062">
    <property type="entry name" value="SAC3/GANP/THP3_conserved"/>
</dbReference>
<gene>
    <name evidence="3" type="ORF">CYLTODRAFT_370451</name>
</gene>
<dbReference type="InterPro" id="IPR000717">
    <property type="entry name" value="PCI_dom"/>
</dbReference>
<dbReference type="PANTHER" id="PTHR12436">
    <property type="entry name" value="80 KDA MCM3-ASSOCIATED PROTEIN"/>
    <property type="match status" value="1"/>
</dbReference>
<evidence type="ECO:0000259" key="2">
    <source>
        <dbReference type="PROSITE" id="PS50250"/>
    </source>
</evidence>
<dbReference type="OrthoDB" id="199574at2759"/>
<feature type="domain" description="PCI" evidence="2">
    <location>
        <begin position="253"/>
        <end position="421"/>
    </location>
</feature>
<feature type="compositionally biased region" description="Basic and acidic residues" evidence="1">
    <location>
        <begin position="108"/>
        <end position="137"/>
    </location>
</feature>
<evidence type="ECO:0000313" key="4">
    <source>
        <dbReference type="Proteomes" id="UP000054007"/>
    </source>
</evidence>
<feature type="compositionally biased region" description="Low complexity" evidence="1">
    <location>
        <begin position="94"/>
        <end position="104"/>
    </location>
</feature>
<dbReference type="GO" id="GO:0005634">
    <property type="term" value="C:nucleus"/>
    <property type="evidence" value="ECO:0007669"/>
    <property type="project" value="TreeGrafter"/>
</dbReference>
<dbReference type="EMBL" id="KN880463">
    <property type="protein sequence ID" value="KIY70771.1"/>
    <property type="molecule type" value="Genomic_DNA"/>
</dbReference>
<dbReference type="STRING" id="1314674.A0A0D7BMF7"/>
<dbReference type="PANTHER" id="PTHR12436:SF4">
    <property type="entry name" value="LEUKOCYTE RECEPTOR CLUSTER MEMBER 8"/>
    <property type="match status" value="1"/>
</dbReference>
<sequence length="442" mass="50073">MSAPSSQSWPPALKDWVSRCLSQMTETNRSEAQAELRKVIADAFNRQALWDINWDKVVLHSLTAPKSILQLPILKRKTSEPPVVETKKQKKAAKLAGPGALAQQNDRAALDRRAQRFAREHELERQKAGGSTKRSESRLYSNAKLTRESLVAMDVDGLEPSALDLEKSAIVGKSQEIYKDYLRLTSEPKPETIRPAHVLELTFTNLSQRWKSKEVNYHWMCSQLKSLRQDLTVQRIKTDLTVKTYQLHARIALEESDLVEFNACLSMLKSLHESGLGQEFLPEFTAYRILLLLHGRNRSELNIYVGQLTNEQKQDIHIKHALAVQKAMLLGNYYALFALYKDAPSMAGYLMDHFVPRERLRALIVMSKAYKSLPMSLMMDQLAFETTADLLVFLGQYKLLIIESLSGNDTEGPLVDLRTPGSVSLQQTYDETFKKVGIKGAV</sequence>
<organism evidence="3 4">
    <name type="scientific">Cylindrobasidium torrendii FP15055 ss-10</name>
    <dbReference type="NCBI Taxonomy" id="1314674"/>
    <lineage>
        <taxon>Eukaryota</taxon>
        <taxon>Fungi</taxon>
        <taxon>Dikarya</taxon>
        <taxon>Basidiomycota</taxon>
        <taxon>Agaricomycotina</taxon>
        <taxon>Agaricomycetes</taxon>
        <taxon>Agaricomycetidae</taxon>
        <taxon>Agaricales</taxon>
        <taxon>Marasmiineae</taxon>
        <taxon>Physalacriaceae</taxon>
        <taxon>Cylindrobasidium</taxon>
    </lineage>
</organism>